<gene>
    <name evidence="1" type="ORF">HNR57_005058</name>
</gene>
<reference evidence="1 2" key="1">
    <citation type="submission" date="2020-08" db="EMBL/GenBank/DDBJ databases">
        <title>Genomic Encyclopedia of Type Strains, Phase IV (KMG-IV): sequencing the most valuable type-strain genomes for metagenomic binning, comparative biology and taxonomic classification.</title>
        <authorList>
            <person name="Goeker M."/>
        </authorList>
    </citation>
    <scope>NUCLEOTIDE SEQUENCE [LARGE SCALE GENOMIC DNA]</scope>
    <source>
        <strain evidence="1 2">DSM 43350</strain>
    </source>
</reference>
<dbReference type="AlphaFoldDB" id="A0A7W9WK31"/>
<organism evidence="1 2">
    <name type="scientific">Streptomyces paradoxus</name>
    <dbReference type="NCBI Taxonomy" id="66375"/>
    <lineage>
        <taxon>Bacteria</taxon>
        <taxon>Bacillati</taxon>
        <taxon>Actinomycetota</taxon>
        <taxon>Actinomycetes</taxon>
        <taxon>Kitasatosporales</taxon>
        <taxon>Streptomycetaceae</taxon>
        <taxon>Streptomyces</taxon>
    </lineage>
</organism>
<dbReference type="Proteomes" id="UP000591537">
    <property type="component" value="Unassembled WGS sequence"/>
</dbReference>
<proteinExistence type="predicted"/>
<comment type="caution">
    <text evidence="1">The sequence shown here is derived from an EMBL/GenBank/DDBJ whole genome shotgun (WGS) entry which is preliminary data.</text>
</comment>
<name>A0A7W9WK31_9ACTN</name>
<evidence type="ECO:0000313" key="2">
    <source>
        <dbReference type="Proteomes" id="UP000591537"/>
    </source>
</evidence>
<keyword evidence="2" id="KW-1185">Reference proteome</keyword>
<dbReference type="EMBL" id="JACHGV010000008">
    <property type="protein sequence ID" value="MBB6079115.1"/>
    <property type="molecule type" value="Genomic_DNA"/>
</dbReference>
<sequence>MAVAVVLASLYPALPVVLGLALLHERISRRQAVGLLGAGIATVLLTLG</sequence>
<dbReference type="RefSeq" id="WP_246554925.1">
    <property type="nucleotide sequence ID" value="NZ_BAAARS010000009.1"/>
</dbReference>
<evidence type="ECO:0000313" key="1">
    <source>
        <dbReference type="EMBL" id="MBB6079115.1"/>
    </source>
</evidence>
<dbReference type="SUPFAM" id="SSF103481">
    <property type="entry name" value="Multidrug resistance efflux transporter EmrE"/>
    <property type="match status" value="1"/>
</dbReference>
<accession>A0A7W9WK31</accession>
<protein>
    <submittedName>
        <fullName evidence="1">Drug/metabolite transporter (DMT)-like permease</fullName>
    </submittedName>
</protein>
<dbReference type="InterPro" id="IPR037185">
    <property type="entry name" value="EmrE-like"/>
</dbReference>